<dbReference type="RefSeq" id="WP_051623008.1">
    <property type="nucleotide sequence ID" value="NZ_AP020335.1"/>
</dbReference>
<proteinExistence type="predicted"/>
<feature type="domain" description="AAA+ ATPase" evidence="2">
    <location>
        <begin position="42"/>
        <end position="258"/>
    </location>
</feature>
<comment type="caution">
    <text evidence="3">The sequence shown here is derived from an EMBL/GenBank/DDBJ whole genome shotgun (WGS) entry which is preliminary data.</text>
</comment>
<dbReference type="EMBL" id="JMIU01000001">
    <property type="protein sequence ID" value="KDN95573.1"/>
    <property type="molecule type" value="Genomic_DNA"/>
</dbReference>
<evidence type="ECO:0000259" key="2">
    <source>
        <dbReference type="SMART" id="SM00382"/>
    </source>
</evidence>
<dbReference type="GO" id="GO:0016887">
    <property type="term" value="F:ATP hydrolysis activity"/>
    <property type="evidence" value="ECO:0007669"/>
    <property type="project" value="InterPro"/>
</dbReference>
<dbReference type="AlphaFoldDB" id="A0A066ZP30"/>
<dbReference type="InterPro" id="IPR052026">
    <property type="entry name" value="ExeA_AAA_ATPase_DNA-bind"/>
</dbReference>
<dbReference type="Pfam" id="PF13401">
    <property type="entry name" value="AAA_22"/>
    <property type="match status" value="1"/>
</dbReference>
<keyword evidence="1" id="KW-0472">Membrane</keyword>
<dbReference type="Proteomes" id="UP000027341">
    <property type="component" value="Unassembled WGS sequence"/>
</dbReference>
<dbReference type="InterPro" id="IPR003593">
    <property type="entry name" value="AAA+_ATPase"/>
</dbReference>
<sequence length="446" mass="50578">MYRSFFGLKELPFKISPDLSYFYKQASREEMVEALLYSILRGDGIVKVVGEVGVGKTMMLRMLVEKLPKHYQNIYISSPNLSPIDFLKFICSELQIPYDSTDTKHDLVRRLQARLIEAYAQGKRVVMLVDEAQSMTLDALEEVRLLGNLETETDKLLQMVLFGQPELDVTLNDVRVKPLKDRIAAELTLPPFNANEVFMYLNYRMRVAGRLDQDVFTSKLAKQVWKISGGFPRAINLLADKLLMAAFSDGDMQVKKKHLKALGYSSSTSNKGKGIWPRYAVVFGGLLISLSVMAFVWQKGQGMVVIPKNASQMPITSNTLSIKELSEKTDTNIKTIKVLYRLNMSAFQYLQQLPNSGELLLLSRDHIHDFQSMYKEVTSKISQAQQSKVYVLLNLNPAKNLFETLTFFDVSNLSQEAVKTLQEQFSNEMPQLASRVLTVQQLKAAL</sequence>
<gene>
    <name evidence="3" type="ORF">EI16_04530</name>
</gene>
<keyword evidence="1" id="KW-1133">Transmembrane helix</keyword>
<evidence type="ECO:0000313" key="3">
    <source>
        <dbReference type="EMBL" id="KDN95573.1"/>
    </source>
</evidence>
<evidence type="ECO:0000256" key="1">
    <source>
        <dbReference type="SAM" id="Phobius"/>
    </source>
</evidence>
<reference evidence="3 4" key="1">
    <citation type="submission" date="2014-04" db="EMBL/GenBank/DDBJ databases">
        <title>Draft genome sequence of Hydrogenovibrio marinus MH-110, a model organism for aerobic H2 metabolism.</title>
        <authorList>
            <person name="Cha H.J."/>
            <person name="Jo B.H."/>
            <person name="Hwang B.H."/>
        </authorList>
    </citation>
    <scope>NUCLEOTIDE SEQUENCE [LARGE SCALE GENOMIC DNA]</scope>
    <source>
        <strain evidence="3 4">MH-110</strain>
    </source>
</reference>
<dbReference type="SUPFAM" id="SSF52540">
    <property type="entry name" value="P-loop containing nucleoside triphosphate hydrolases"/>
    <property type="match status" value="1"/>
</dbReference>
<organism evidence="3 4">
    <name type="scientific">Hydrogenovibrio marinus</name>
    <dbReference type="NCBI Taxonomy" id="28885"/>
    <lineage>
        <taxon>Bacteria</taxon>
        <taxon>Pseudomonadati</taxon>
        <taxon>Pseudomonadota</taxon>
        <taxon>Gammaproteobacteria</taxon>
        <taxon>Thiotrichales</taxon>
        <taxon>Piscirickettsiaceae</taxon>
        <taxon>Hydrogenovibrio</taxon>
    </lineage>
</organism>
<keyword evidence="1" id="KW-0812">Transmembrane</keyword>
<dbReference type="PANTHER" id="PTHR35894">
    <property type="entry name" value="GENERAL SECRETION PATHWAY PROTEIN A-RELATED"/>
    <property type="match status" value="1"/>
</dbReference>
<dbReference type="STRING" id="28885.EI16_04530"/>
<evidence type="ECO:0000313" key="4">
    <source>
        <dbReference type="Proteomes" id="UP000027341"/>
    </source>
</evidence>
<dbReference type="SMART" id="SM00382">
    <property type="entry name" value="AAA"/>
    <property type="match status" value="1"/>
</dbReference>
<keyword evidence="4" id="KW-1185">Reference proteome</keyword>
<dbReference type="InterPro" id="IPR049945">
    <property type="entry name" value="AAA_22"/>
</dbReference>
<protein>
    <recommendedName>
        <fullName evidence="2">AAA+ ATPase domain-containing protein</fullName>
    </recommendedName>
</protein>
<feature type="transmembrane region" description="Helical" evidence="1">
    <location>
        <begin position="279"/>
        <end position="297"/>
    </location>
</feature>
<dbReference type="PRINTS" id="PR00364">
    <property type="entry name" value="DISEASERSIST"/>
</dbReference>
<name>A0A066ZP30_HYDMR</name>
<accession>A0A066ZP30</accession>
<dbReference type="PANTHER" id="PTHR35894:SF1">
    <property type="entry name" value="PHOSPHORIBULOKINASE _ URIDINE KINASE FAMILY"/>
    <property type="match status" value="1"/>
</dbReference>
<dbReference type="InterPro" id="IPR027417">
    <property type="entry name" value="P-loop_NTPase"/>
</dbReference>
<dbReference type="Gene3D" id="3.40.50.300">
    <property type="entry name" value="P-loop containing nucleotide triphosphate hydrolases"/>
    <property type="match status" value="1"/>
</dbReference>